<keyword evidence="3 5" id="KW-1133">Transmembrane helix</keyword>
<feature type="domain" description="O-antigen ligase-related" evidence="6">
    <location>
        <begin position="9"/>
        <end position="78"/>
    </location>
</feature>
<organism evidence="7">
    <name type="scientific">marine sediment metagenome</name>
    <dbReference type="NCBI Taxonomy" id="412755"/>
    <lineage>
        <taxon>unclassified sequences</taxon>
        <taxon>metagenomes</taxon>
        <taxon>ecological metagenomes</taxon>
    </lineage>
</organism>
<dbReference type="GO" id="GO:0016020">
    <property type="term" value="C:membrane"/>
    <property type="evidence" value="ECO:0007669"/>
    <property type="project" value="UniProtKB-SubCell"/>
</dbReference>
<feature type="transmembrane region" description="Helical" evidence="5">
    <location>
        <begin position="61"/>
        <end position="85"/>
    </location>
</feature>
<proteinExistence type="predicted"/>
<gene>
    <name evidence="7" type="ORF">S06H3_65407</name>
</gene>
<evidence type="ECO:0000256" key="3">
    <source>
        <dbReference type="ARBA" id="ARBA00022989"/>
    </source>
</evidence>
<evidence type="ECO:0000256" key="1">
    <source>
        <dbReference type="ARBA" id="ARBA00004141"/>
    </source>
</evidence>
<keyword evidence="2 5" id="KW-0812">Transmembrane</keyword>
<dbReference type="EMBL" id="BARV01044029">
    <property type="protein sequence ID" value="GAI68428.1"/>
    <property type="molecule type" value="Genomic_DNA"/>
</dbReference>
<keyword evidence="4 5" id="KW-0472">Membrane</keyword>
<evidence type="ECO:0000256" key="5">
    <source>
        <dbReference type="SAM" id="Phobius"/>
    </source>
</evidence>
<accession>X1QJJ6</accession>
<dbReference type="InterPro" id="IPR051533">
    <property type="entry name" value="WaaL-like"/>
</dbReference>
<feature type="non-terminal residue" evidence="7">
    <location>
        <position position="96"/>
    </location>
</feature>
<sequence>ILPGVILINTSGRDILWGQAINMTSDYPISGVGLGAYIIELPNYYIRNGIESSMVDFTGNYYLQILSELGFPGLILVLIIFIIIIKKGIDYFRSQG</sequence>
<name>X1QJJ6_9ZZZZ</name>
<dbReference type="InterPro" id="IPR007016">
    <property type="entry name" value="O-antigen_ligase-rel_domated"/>
</dbReference>
<comment type="subcellular location">
    <subcellularLocation>
        <location evidence="1">Membrane</location>
        <topology evidence="1">Multi-pass membrane protein</topology>
    </subcellularLocation>
</comment>
<comment type="caution">
    <text evidence="7">The sequence shown here is derived from an EMBL/GenBank/DDBJ whole genome shotgun (WGS) entry which is preliminary data.</text>
</comment>
<reference evidence="7" key="1">
    <citation type="journal article" date="2014" name="Front. Microbiol.">
        <title>High frequency of phylogenetically diverse reductive dehalogenase-homologous genes in deep subseafloor sedimentary metagenomes.</title>
        <authorList>
            <person name="Kawai M."/>
            <person name="Futagami T."/>
            <person name="Toyoda A."/>
            <person name="Takaki Y."/>
            <person name="Nishi S."/>
            <person name="Hori S."/>
            <person name="Arai W."/>
            <person name="Tsubouchi T."/>
            <person name="Morono Y."/>
            <person name="Uchiyama I."/>
            <person name="Ito T."/>
            <person name="Fujiyama A."/>
            <person name="Inagaki F."/>
            <person name="Takami H."/>
        </authorList>
    </citation>
    <scope>NUCLEOTIDE SEQUENCE</scope>
    <source>
        <strain evidence="7">Expedition CK06-06</strain>
    </source>
</reference>
<dbReference type="PANTHER" id="PTHR37422">
    <property type="entry name" value="TEICHURONIC ACID BIOSYNTHESIS PROTEIN TUAE"/>
    <property type="match status" value="1"/>
</dbReference>
<evidence type="ECO:0000259" key="6">
    <source>
        <dbReference type="Pfam" id="PF04932"/>
    </source>
</evidence>
<dbReference type="Pfam" id="PF04932">
    <property type="entry name" value="Wzy_C"/>
    <property type="match status" value="1"/>
</dbReference>
<dbReference type="AlphaFoldDB" id="X1QJJ6"/>
<protein>
    <recommendedName>
        <fullName evidence="6">O-antigen ligase-related domain-containing protein</fullName>
    </recommendedName>
</protein>
<dbReference type="PANTHER" id="PTHR37422:SF13">
    <property type="entry name" value="LIPOPOLYSACCHARIDE BIOSYNTHESIS PROTEIN PA4999-RELATED"/>
    <property type="match status" value="1"/>
</dbReference>
<evidence type="ECO:0000313" key="7">
    <source>
        <dbReference type="EMBL" id="GAI68428.1"/>
    </source>
</evidence>
<evidence type="ECO:0000256" key="2">
    <source>
        <dbReference type="ARBA" id="ARBA00022692"/>
    </source>
</evidence>
<evidence type="ECO:0000256" key="4">
    <source>
        <dbReference type="ARBA" id="ARBA00023136"/>
    </source>
</evidence>
<feature type="non-terminal residue" evidence="7">
    <location>
        <position position="1"/>
    </location>
</feature>